<dbReference type="PANTHER" id="PTHR21661">
    <property type="entry name" value="EPOXIDE HYDROLASE 1-RELATED"/>
    <property type="match status" value="1"/>
</dbReference>
<keyword evidence="6" id="KW-1185">Reference proteome</keyword>
<evidence type="ECO:0000256" key="1">
    <source>
        <dbReference type="ARBA" id="ARBA00010088"/>
    </source>
</evidence>
<name>A0ABT6C1M1_9MICO</name>
<evidence type="ECO:0000256" key="3">
    <source>
        <dbReference type="ARBA" id="ARBA00022801"/>
    </source>
</evidence>
<evidence type="ECO:0000313" key="6">
    <source>
        <dbReference type="Proteomes" id="UP001528912"/>
    </source>
</evidence>
<dbReference type="EMBL" id="JAROAV010000001">
    <property type="protein sequence ID" value="MDF8262657.1"/>
    <property type="molecule type" value="Genomic_DNA"/>
</dbReference>
<organism evidence="5 6">
    <name type="scientific">Luteipulveratus flavus</name>
    <dbReference type="NCBI Taxonomy" id="3031728"/>
    <lineage>
        <taxon>Bacteria</taxon>
        <taxon>Bacillati</taxon>
        <taxon>Actinomycetota</taxon>
        <taxon>Actinomycetes</taxon>
        <taxon>Micrococcales</taxon>
        <taxon>Dermacoccaceae</taxon>
        <taxon>Luteipulveratus</taxon>
    </lineage>
</organism>
<dbReference type="InterPro" id="IPR016292">
    <property type="entry name" value="Epoxide_hydrolase"/>
</dbReference>
<dbReference type="PIRSF" id="PIRSF001112">
    <property type="entry name" value="Epoxide_hydrolase"/>
    <property type="match status" value="1"/>
</dbReference>
<keyword evidence="2" id="KW-0058">Aromatic hydrocarbons catabolism</keyword>
<dbReference type="Gene3D" id="3.40.50.1820">
    <property type="entry name" value="alpha/beta hydrolase"/>
    <property type="match status" value="1"/>
</dbReference>
<dbReference type="InterPro" id="IPR029058">
    <property type="entry name" value="AB_hydrolase_fold"/>
</dbReference>
<dbReference type="PRINTS" id="PR00412">
    <property type="entry name" value="EPOXHYDRLASE"/>
</dbReference>
<gene>
    <name evidence="5" type="ORF">P4R38_00170</name>
</gene>
<sequence length="368" mass="41418">MAQDFTIDVPQQVIDDLRTRLRATRWPDAIGDDWERGTPPDALRRLVDHWAGSFDWAARQEELNQLDHQRVEVDGIGLHVVRAGRTGATPLLLVHGWPDSFLRFERLIPLLADDFELVVPSLPGYGFSDRPTEPGTDGPRIAELFAGLMTELGHERFGYHGGDLGSGVGEALAAAHGDRMIGLHLTDVPYWHLFAADPSTLSEEEQDYLQRGMQWSQSEGSYALQQSTKPQTIAYALNDSPAGLAAWFLEKYQTWSDCDGDVFSRFDPDWLATNLTVYWATQTAGSAARLYFENMRGMGNRSQDKVTVPTAFAIFPKDIVPAPRTFGERWFDVRRWTEMPRGGHFAAYEEPQLLADDIRAFFGEVAER</sequence>
<protein>
    <submittedName>
        <fullName evidence="5">Epoxide hydrolase</fullName>
    </submittedName>
</protein>
<keyword evidence="3 5" id="KW-0378">Hydrolase</keyword>
<evidence type="ECO:0000256" key="2">
    <source>
        <dbReference type="ARBA" id="ARBA00022797"/>
    </source>
</evidence>
<accession>A0ABT6C1M1</accession>
<dbReference type="PANTHER" id="PTHR21661:SF35">
    <property type="entry name" value="EPOXIDE HYDROLASE"/>
    <property type="match status" value="1"/>
</dbReference>
<evidence type="ECO:0000313" key="5">
    <source>
        <dbReference type="EMBL" id="MDF8262657.1"/>
    </source>
</evidence>
<dbReference type="Pfam" id="PF06441">
    <property type="entry name" value="EHN"/>
    <property type="match status" value="1"/>
</dbReference>
<dbReference type="GO" id="GO:0016787">
    <property type="term" value="F:hydrolase activity"/>
    <property type="evidence" value="ECO:0007669"/>
    <property type="project" value="UniProtKB-KW"/>
</dbReference>
<dbReference type="SUPFAM" id="SSF53474">
    <property type="entry name" value="alpha/beta-Hydrolases"/>
    <property type="match status" value="1"/>
</dbReference>
<reference evidence="5 6" key="1">
    <citation type="submission" date="2023-03" db="EMBL/GenBank/DDBJ databases">
        <title>YIM 133296 draft genome.</title>
        <authorList>
            <person name="Xiong L."/>
        </authorList>
    </citation>
    <scope>NUCLEOTIDE SEQUENCE [LARGE SCALE GENOMIC DNA]</scope>
    <source>
        <strain evidence="5 6">YIM 133296</strain>
    </source>
</reference>
<comment type="caution">
    <text evidence="5">The sequence shown here is derived from an EMBL/GenBank/DDBJ whole genome shotgun (WGS) entry which is preliminary data.</text>
</comment>
<proteinExistence type="inferred from homology"/>
<feature type="domain" description="Epoxide hydrolase N-terminal" evidence="4">
    <location>
        <begin position="3"/>
        <end position="104"/>
    </location>
</feature>
<dbReference type="InterPro" id="IPR010497">
    <property type="entry name" value="Epoxide_hydro_N"/>
</dbReference>
<evidence type="ECO:0000259" key="4">
    <source>
        <dbReference type="Pfam" id="PF06441"/>
    </source>
</evidence>
<dbReference type="Proteomes" id="UP001528912">
    <property type="component" value="Unassembled WGS sequence"/>
</dbReference>
<comment type="similarity">
    <text evidence="1">Belongs to the peptidase S33 family.</text>
</comment>
<dbReference type="RefSeq" id="WP_277190410.1">
    <property type="nucleotide sequence ID" value="NZ_JAROAV010000001.1"/>
</dbReference>
<dbReference type="InterPro" id="IPR000639">
    <property type="entry name" value="Epox_hydrolase-like"/>
</dbReference>